<dbReference type="RefSeq" id="WP_196183657.1">
    <property type="nucleotide sequence ID" value="NZ_JADLJW010000041.1"/>
</dbReference>
<dbReference type="EMBL" id="JADLKB010000049">
    <property type="protein sequence ID" value="MBF8738720.1"/>
    <property type="molecule type" value="Genomic_DNA"/>
</dbReference>
<accession>A0AAW4C1U8</accession>
<gene>
    <name evidence="2" type="ORF">IR015_25275</name>
</gene>
<dbReference type="InterPro" id="IPR031709">
    <property type="entry name" value="PutAbiC"/>
</dbReference>
<keyword evidence="1" id="KW-1133">Transmembrane helix</keyword>
<name>A0AAW4C1U8_PSEPU</name>
<keyword evidence="1" id="KW-0472">Membrane</keyword>
<dbReference type="AlphaFoldDB" id="A0AAW4C1U8"/>
<evidence type="ECO:0000313" key="2">
    <source>
        <dbReference type="EMBL" id="MBF8738720.1"/>
    </source>
</evidence>
<comment type="caution">
    <text evidence="2">The sequence shown here is derived from an EMBL/GenBank/DDBJ whole genome shotgun (WGS) entry which is preliminary data.</text>
</comment>
<feature type="transmembrane region" description="Helical" evidence="1">
    <location>
        <begin position="74"/>
        <end position="92"/>
    </location>
</feature>
<dbReference type="Pfam" id="PF16872">
    <property type="entry name" value="putAbiC"/>
    <property type="match status" value="1"/>
</dbReference>
<feature type="transmembrane region" description="Helical" evidence="1">
    <location>
        <begin position="38"/>
        <end position="62"/>
    </location>
</feature>
<proteinExistence type="predicted"/>
<feature type="transmembrane region" description="Helical" evidence="1">
    <location>
        <begin position="112"/>
        <end position="133"/>
    </location>
</feature>
<keyword evidence="1" id="KW-0812">Transmembrane</keyword>
<evidence type="ECO:0008006" key="4">
    <source>
        <dbReference type="Google" id="ProtNLM"/>
    </source>
</evidence>
<reference evidence="2" key="1">
    <citation type="submission" date="2020-10" db="EMBL/GenBank/DDBJ databases">
        <title>Genome sequences of Pseudomonas isolates.</title>
        <authorList>
            <person name="Wessels L."/>
            <person name="Reich F."/>
            <person name="Hammerl J."/>
        </authorList>
    </citation>
    <scope>NUCLEOTIDE SEQUENCE</scope>
    <source>
        <strain evidence="2">20-MO00640-0</strain>
    </source>
</reference>
<sequence length="323" mass="37509">MEWFELNTKELGYINLMGISRAEDKVLIAAPSFSDIPWYSYVAFVLLLLGLGWVGVQIVRALKLKIGSYWKVSSLLLLVMSVYAAFFVTMLWKVPFPDIPVKLREGEFGDSFGTLNTLFSGLAFSGVLISLLFQRKDLAETRGQVARQQFESQFYNMLALQHSVVSEFDLNKDGVVIRTGRDCFKSWCNYLRQSYVECSTERRIDGAYAELWKQHRGDLSLYYRSLYSVFRYVSDSGHADKVKFGTIARSFLSDFELVILFYNCLSDKGYNFRKYAKEFAIFNNLDPMMLMDPRHVALLDFQVYGKNLELLNYWTTFKYQKEE</sequence>
<evidence type="ECO:0000256" key="1">
    <source>
        <dbReference type="SAM" id="Phobius"/>
    </source>
</evidence>
<evidence type="ECO:0000313" key="3">
    <source>
        <dbReference type="Proteomes" id="UP000639504"/>
    </source>
</evidence>
<protein>
    <recommendedName>
        <fullName evidence="4">Phage abortive infection protein</fullName>
    </recommendedName>
</protein>
<organism evidence="2 3">
    <name type="scientific">Pseudomonas putida</name>
    <name type="common">Arthrobacter siderocapsulatus</name>
    <dbReference type="NCBI Taxonomy" id="303"/>
    <lineage>
        <taxon>Bacteria</taxon>
        <taxon>Pseudomonadati</taxon>
        <taxon>Pseudomonadota</taxon>
        <taxon>Gammaproteobacteria</taxon>
        <taxon>Pseudomonadales</taxon>
        <taxon>Pseudomonadaceae</taxon>
        <taxon>Pseudomonas</taxon>
    </lineage>
</organism>
<dbReference type="Proteomes" id="UP000639504">
    <property type="component" value="Unassembled WGS sequence"/>
</dbReference>